<accession>A0A7S2KZ10</accession>
<feature type="transmembrane region" description="Helical" evidence="2">
    <location>
        <begin position="81"/>
        <end position="103"/>
    </location>
</feature>
<organism evidence="3">
    <name type="scientific">Leptocylindrus danicus</name>
    <dbReference type="NCBI Taxonomy" id="163516"/>
    <lineage>
        <taxon>Eukaryota</taxon>
        <taxon>Sar</taxon>
        <taxon>Stramenopiles</taxon>
        <taxon>Ochrophyta</taxon>
        <taxon>Bacillariophyta</taxon>
        <taxon>Coscinodiscophyceae</taxon>
        <taxon>Chaetocerotophycidae</taxon>
        <taxon>Leptocylindrales</taxon>
        <taxon>Leptocylindraceae</taxon>
        <taxon>Leptocylindrus</taxon>
    </lineage>
</organism>
<evidence type="ECO:0000256" key="2">
    <source>
        <dbReference type="SAM" id="Phobius"/>
    </source>
</evidence>
<feature type="transmembrane region" description="Helical" evidence="2">
    <location>
        <begin position="109"/>
        <end position="128"/>
    </location>
</feature>
<proteinExistence type="predicted"/>
<feature type="compositionally biased region" description="Polar residues" evidence="1">
    <location>
        <begin position="1"/>
        <end position="11"/>
    </location>
</feature>
<sequence>MKYQQQVTITNDGGEEGKTEIDVELSPVKKAERKRNTRETKAPAQSLEPEAAITINTGIADFDEKETLKELLQLLLRRLRMFAMVTMVFSFFFFGWCVLSFVITPPLVAVYGVISFFISSMLGGYLITDRVYYSSMKERILLSVSCVSNLLYCLVAASAGMDEGYDSGTVGFFGVCAFVWFVLACAGQRILGAFQAIVVELDYLADDEER</sequence>
<dbReference type="SUPFAM" id="SSF103473">
    <property type="entry name" value="MFS general substrate transporter"/>
    <property type="match status" value="1"/>
</dbReference>
<protein>
    <submittedName>
        <fullName evidence="3">Uncharacterized protein</fullName>
    </submittedName>
</protein>
<keyword evidence="2" id="KW-0812">Transmembrane</keyword>
<dbReference type="InterPro" id="IPR036259">
    <property type="entry name" value="MFS_trans_sf"/>
</dbReference>
<name>A0A7S2KZ10_9STRA</name>
<dbReference type="AlphaFoldDB" id="A0A7S2KZ10"/>
<feature type="region of interest" description="Disordered" evidence="1">
    <location>
        <begin position="1"/>
        <end position="21"/>
    </location>
</feature>
<feature type="transmembrane region" description="Helical" evidence="2">
    <location>
        <begin position="167"/>
        <end position="186"/>
    </location>
</feature>
<dbReference type="EMBL" id="HBGY01020401">
    <property type="protein sequence ID" value="CAD9589316.1"/>
    <property type="molecule type" value="Transcribed_RNA"/>
</dbReference>
<keyword evidence="2" id="KW-1133">Transmembrane helix</keyword>
<feature type="transmembrane region" description="Helical" evidence="2">
    <location>
        <begin position="140"/>
        <end position="161"/>
    </location>
</feature>
<keyword evidence="2" id="KW-0472">Membrane</keyword>
<reference evidence="3" key="1">
    <citation type="submission" date="2021-01" db="EMBL/GenBank/DDBJ databases">
        <authorList>
            <person name="Corre E."/>
            <person name="Pelletier E."/>
            <person name="Niang G."/>
            <person name="Scheremetjew M."/>
            <person name="Finn R."/>
            <person name="Kale V."/>
            <person name="Holt S."/>
            <person name="Cochrane G."/>
            <person name="Meng A."/>
            <person name="Brown T."/>
            <person name="Cohen L."/>
        </authorList>
    </citation>
    <scope>NUCLEOTIDE SEQUENCE</scope>
    <source>
        <strain evidence="3">B650</strain>
    </source>
</reference>
<gene>
    <name evidence="3" type="ORF">LDAN0321_LOCUS12853</name>
</gene>
<evidence type="ECO:0000256" key="1">
    <source>
        <dbReference type="SAM" id="MobiDB-lite"/>
    </source>
</evidence>
<evidence type="ECO:0000313" key="3">
    <source>
        <dbReference type="EMBL" id="CAD9589316.1"/>
    </source>
</evidence>